<keyword evidence="4 5" id="KW-0975">Bacterial flagellum</keyword>
<dbReference type="PANTHER" id="PTHR30288">
    <property type="entry name" value="FLAGELLAR CAP/ASSEMBLY PROTEIN FLID"/>
    <property type="match status" value="1"/>
</dbReference>
<gene>
    <name evidence="8" type="primary">fliD</name>
    <name evidence="8" type="ORF">H9873_11025</name>
</gene>
<comment type="caution">
    <text evidence="8">The sequence shown here is derived from an EMBL/GenBank/DDBJ whole genome shotgun (WGS) entry which is preliminary data.</text>
</comment>
<reference evidence="8" key="2">
    <citation type="submission" date="2021-04" db="EMBL/GenBank/DDBJ databases">
        <authorList>
            <person name="Gilroy R."/>
        </authorList>
    </citation>
    <scope>NUCLEOTIDE SEQUENCE</scope>
    <source>
        <strain evidence="8">ChiSxjej1B13-11762</strain>
    </source>
</reference>
<dbReference type="GO" id="GO:0007155">
    <property type="term" value="P:cell adhesion"/>
    <property type="evidence" value="ECO:0007669"/>
    <property type="project" value="InterPro"/>
</dbReference>
<dbReference type="Pfam" id="PF07195">
    <property type="entry name" value="FliD_C"/>
    <property type="match status" value="1"/>
</dbReference>
<feature type="domain" description="Flagellar hook-associated protein 2 C-terminal" evidence="7">
    <location>
        <begin position="509"/>
        <end position="791"/>
    </location>
</feature>
<feature type="domain" description="Flagellar hook-associated protein 2 N-terminal" evidence="6">
    <location>
        <begin position="24"/>
        <end position="127"/>
    </location>
</feature>
<dbReference type="Proteomes" id="UP000824263">
    <property type="component" value="Unassembled WGS sequence"/>
</dbReference>
<dbReference type="AlphaFoldDB" id="A0A9D1RDS2"/>
<keyword evidence="8" id="KW-0966">Cell projection</keyword>
<evidence type="ECO:0000256" key="5">
    <source>
        <dbReference type="RuleBase" id="RU362066"/>
    </source>
</evidence>
<accession>A0A9D1RDS2</accession>
<name>A0A9D1RDS2_9FIRM</name>
<dbReference type="InterPro" id="IPR040026">
    <property type="entry name" value="FliD"/>
</dbReference>
<keyword evidence="8" id="KW-0969">Cilium</keyword>
<keyword evidence="5" id="KW-0964">Secreted</keyword>
<dbReference type="Pfam" id="PF02465">
    <property type="entry name" value="FliD_N"/>
    <property type="match status" value="1"/>
</dbReference>
<dbReference type="InterPro" id="IPR003481">
    <property type="entry name" value="FliD_N"/>
</dbReference>
<sequence length="802" mass="85304">MASIGGLSSTTTTTEIRGYGGLASGLDRDTLIEQLTSGTQAKIDAANQEKTKLQWVQEAIRSITDKMYDFTQKYTSYTSSSNLLGSTLFNRTDITVNGTNSKYVSVTGSTQTSDLMTVLGVKQLAQKASLTTSSVSDRTLTLGSLSMDLNDTTKVNVAGGQSIYLKYGNTSYTVKLGRGDGYSYDTAADVADSINKSLAEVSLGDGKTLADVMNVSVDSTGKLLEIRNTDAAGNTITLDGGTGNILSVLGFGGLSDRASEIGKGQTLTASAENTAMQEKSILSQLSGQSISFEYNGTVKWIEMPGAGDLENETLAGLQEYLQKELNSAFGNGRIKVDLTSSADGSTGTLSFSTTLPETGADGTVVPGAADDTSTLSITASTGNLTGEDSLLGIADGESNRLNLSASLSEAGLINNFNGNTDPVLVINGKTIEGITADSTIQEIIDAVNNDPDAGVTMTYQKNTDRFVLTANQNGASGQVVVSGNVADALFGTKDTTGAGTGYTLKEGKDAIIAVKYAGSDEVTEIIRDSNTISMDGLNITVNGTFGYDENGNRIEDTEAVTFSAKVDTEKTIEAIRTMVEDFNEILELVNDEVSTKPDRDYQPLTSSQKAEMSEDEIKLWEEEAKKGLLFMDTDIRGLANALRFALPTSLRSQLEEIGITTSTDYSDNGKLVLDESKLEAALEADPESVRQLFTATVQTDADGNTTQGGLMTNIKTIMDQYASTTGATKGILIQRAGSEHSVTSVLDNSLLDQMNEIDDKISRLTTQLTTEQDRYISQFTQLELLISQMNSQSTWLTSMMGY</sequence>
<comment type="function">
    <text evidence="5">Required for morphogenesis and for the elongation of the flagellar filament by facilitating polymerization of the flagellin monomers at the tip of growing filament. Forms a capping structure, which prevents flagellin subunits (transported through the central channel of the flagellum) from leaking out without polymerization at the distal end.</text>
</comment>
<dbReference type="PANTHER" id="PTHR30288:SF0">
    <property type="entry name" value="FLAGELLAR HOOK-ASSOCIATED PROTEIN 2"/>
    <property type="match status" value="1"/>
</dbReference>
<evidence type="ECO:0000256" key="1">
    <source>
        <dbReference type="ARBA" id="ARBA00009764"/>
    </source>
</evidence>
<comment type="subcellular location">
    <subcellularLocation>
        <location evidence="5">Secreted</location>
    </subcellularLocation>
    <subcellularLocation>
        <location evidence="5">Bacterial flagellum</location>
    </subcellularLocation>
</comment>
<comment type="similarity">
    <text evidence="1 5">Belongs to the FliD family.</text>
</comment>
<dbReference type="GO" id="GO:0005576">
    <property type="term" value="C:extracellular region"/>
    <property type="evidence" value="ECO:0007669"/>
    <property type="project" value="UniProtKB-SubCell"/>
</dbReference>
<dbReference type="EMBL" id="DXGF01000192">
    <property type="protein sequence ID" value="HIW84832.1"/>
    <property type="molecule type" value="Genomic_DNA"/>
</dbReference>
<evidence type="ECO:0000259" key="6">
    <source>
        <dbReference type="Pfam" id="PF02465"/>
    </source>
</evidence>
<keyword evidence="8" id="KW-0282">Flagellum</keyword>
<keyword evidence="3" id="KW-0175">Coiled coil</keyword>
<dbReference type="GO" id="GO:0009424">
    <property type="term" value="C:bacterial-type flagellum hook"/>
    <property type="evidence" value="ECO:0007669"/>
    <property type="project" value="UniProtKB-UniRule"/>
</dbReference>
<evidence type="ECO:0000313" key="8">
    <source>
        <dbReference type="EMBL" id="HIW84832.1"/>
    </source>
</evidence>
<protein>
    <recommendedName>
        <fullName evidence="5">Flagellar hook-associated protein 2</fullName>
        <shortName evidence="5">HAP2</shortName>
    </recommendedName>
    <alternativeName>
        <fullName evidence="5">Flagellar cap protein</fullName>
    </alternativeName>
</protein>
<evidence type="ECO:0000256" key="3">
    <source>
        <dbReference type="ARBA" id="ARBA00023054"/>
    </source>
</evidence>
<dbReference type="InterPro" id="IPR010809">
    <property type="entry name" value="FliD_C"/>
</dbReference>
<organism evidence="8 9">
    <name type="scientific">Candidatus Dorea gallistercoris</name>
    <dbReference type="NCBI Taxonomy" id="2838542"/>
    <lineage>
        <taxon>Bacteria</taxon>
        <taxon>Bacillati</taxon>
        <taxon>Bacillota</taxon>
        <taxon>Clostridia</taxon>
        <taxon>Lachnospirales</taxon>
        <taxon>Lachnospiraceae</taxon>
        <taxon>Dorea</taxon>
    </lineage>
</organism>
<evidence type="ECO:0000256" key="2">
    <source>
        <dbReference type="ARBA" id="ARBA00011255"/>
    </source>
</evidence>
<evidence type="ECO:0000313" key="9">
    <source>
        <dbReference type="Proteomes" id="UP000824263"/>
    </source>
</evidence>
<evidence type="ECO:0000256" key="4">
    <source>
        <dbReference type="ARBA" id="ARBA00023143"/>
    </source>
</evidence>
<comment type="subunit">
    <text evidence="2 5">Homopentamer.</text>
</comment>
<dbReference type="GO" id="GO:0071973">
    <property type="term" value="P:bacterial-type flagellum-dependent cell motility"/>
    <property type="evidence" value="ECO:0007669"/>
    <property type="project" value="TreeGrafter"/>
</dbReference>
<proteinExistence type="inferred from homology"/>
<reference evidence="8" key="1">
    <citation type="journal article" date="2021" name="PeerJ">
        <title>Extensive microbial diversity within the chicken gut microbiome revealed by metagenomics and culture.</title>
        <authorList>
            <person name="Gilroy R."/>
            <person name="Ravi A."/>
            <person name="Getino M."/>
            <person name="Pursley I."/>
            <person name="Horton D.L."/>
            <person name="Alikhan N.F."/>
            <person name="Baker D."/>
            <person name="Gharbi K."/>
            <person name="Hall N."/>
            <person name="Watson M."/>
            <person name="Adriaenssens E.M."/>
            <person name="Foster-Nyarko E."/>
            <person name="Jarju S."/>
            <person name="Secka A."/>
            <person name="Antonio M."/>
            <person name="Oren A."/>
            <person name="Chaudhuri R.R."/>
            <person name="La Ragione R."/>
            <person name="Hildebrand F."/>
            <person name="Pallen M.J."/>
        </authorList>
    </citation>
    <scope>NUCLEOTIDE SEQUENCE</scope>
    <source>
        <strain evidence="8">ChiSxjej1B13-11762</strain>
    </source>
</reference>
<dbReference type="GO" id="GO:0009421">
    <property type="term" value="C:bacterial-type flagellum filament cap"/>
    <property type="evidence" value="ECO:0007669"/>
    <property type="project" value="InterPro"/>
</dbReference>
<evidence type="ECO:0000259" key="7">
    <source>
        <dbReference type="Pfam" id="PF07195"/>
    </source>
</evidence>